<dbReference type="CDD" id="cd03389">
    <property type="entry name" value="PAP2_lipid_A_1_phosphatase"/>
    <property type="match status" value="1"/>
</dbReference>
<feature type="transmembrane region" description="Helical" evidence="7">
    <location>
        <begin position="80"/>
        <end position="103"/>
    </location>
</feature>
<evidence type="ECO:0000256" key="4">
    <source>
        <dbReference type="ARBA" id="ARBA00022801"/>
    </source>
</evidence>
<dbReference type="HOGENOM" id="CLU_072573_6_0_7"/>
<dbReference type="eggNOG" id="COG0671">
    <property type="taxonomic scope" value="Bacteria"/>
</dbReference>
<evidence type="ECO:0000259" key="8">
    <source>
        <dbReference type="SMART" id="SM00014"/>
    </source>
</evidence>
<dbReference type="SUPFAM" id="SSF48317">
    <property type="entry name" value="Acid phosphatase/Vanadium-dependent haloperoxidase"/>
    <property type="match status" value="1"/>
</dbReference>
<evidence type="ECO:0000256" key="7">
    <source>
        <dbReference type="SAM" id="Phobius"/>
    </source>
</evidence>
<dbReference type="Proteomes" id="UP000001784">
    <property type="component" value="Chromosome"/>
</dbReference>
<feature type="transmembrane region" description="Helical" evidence="7">
    <location>
        <begin position="152"/>
        <end position="170"/>
    </location>
</feature>
<feature type="domain" description="Phosphatidic acid phosphatase type 2/haloperoxidase" evidence="8">
    <location>
        <begin position="78"/>
        <end position="191"/>
    </location>
</feature>
<evidence type="ECO:0000256" key="6">
    <source>
        <dbReference type="ARBA" id="ARBA00023136"/>
    </source>
</evidence>
<feature type="transmembrane region" description="Helical" evidence="7">
    <location>
        <begin position="176"/>
        <end position="194"/>
    </location>
</feature>
<feature type="transmembrane region" description="Helical" evidence="7">
    <location>
        <begin position="123"/>
        <end position="145"/>
    </location>
</feature>
<keyword evidence="3 7" id="KW-0812">Transmembrane</keyword>
<dbReference type="InterPro" id="IPR036938">
    <property type="entry name" value="PAP2/HPO_sf"/>
</dbReference>
<keyword evidence="10" id="KW-1185">Reference proteome</keyword>
<evidence type="ECO:0000256" key="5">
    <source>
        <dbReference type="ARBA" id="ARBA00022989"/>
    </source>
</evidence>
<evidence type="ECO:0000256" key="2">
    <source>
        <dbReference type="ARBA" id="ARBA00022475"/>
    </source>
</evidence>
<dbReference type="PANTHER" id="PTHR14969">
    <property type="entry name" value="SPHINGOSINE-1-PHOSPHATE PHOSPHOHYDROLASE"/>
    <property type="match status" value="1"/>
</dbReference>
<dbReference type="GO" id="GO:0016787">
    <property type="term" value="F:hydrolase activity"/>
    <property type="evidence" value="ECO:0007669"/>
    <property type="project" value="UniProtKB-KW"/>
</dbReference>
<dbReference type="SMART" id="SM00014">
    <property type="entry name" value="acidPPc"/>
    <property type="match status" value="1"/>
</dbReference>
<name>A0LF79_SYNFM</name>
<feature type="transmembrane region" description="Helical" evidence="7">
    <location>
        <begin position="46"/>
        <end position="68"/>
    </location>
</feature>
<evidence type="ECO:0000313" key="10">
    <source>
        <dbReference type="Proteomes" id="UP000001784"/>
    </source>
</evidence>
<comment type="subcellular location">
    <subcellularLocation>
        <location evidence="1">Cell membrane</location>
        <topology evidence="1">Multi-pass membrane protein</topology>
    </subcellularLocation>
</comment>
<keyword evidence="6 7" id="KW-0472">Membrane</keyword>
<dbReference type="InParanoid" id="A0LF79"/>
<evidence type="ECO:0000256" key="3">
    <source>
        <dbReference type="ARBA" id="ARBA00022692"/>
    </source>
</evidence>
<dbReference type="InterPro" id="IPR000326">
    <property type="entry name" value="PAP2/HPO"/>
</dbReference>
<evidence type="ECO:0000256" key="1">
    <source>
        <dbReference type="ARBA" id="ARBA00004651"/>
    </source>
</evidence>
<dbReference type="AlphaFoldDB" id="A0LF79"/>
<gene>
    <name evidence="9" type="ordered locus">Sfum_0381</name>
</gene>
<reference evidence="9 10" key="1">
    <citation type="submission" date="2006-10" db="EMBL/GenBank/DDBJ databases">
        <title>Complete sequence of Syntrophobacter fumaroxidans MPOB.</title>
        <authorList>
            <consortium name="US DOE Joint Genome Institute"/>
            <person name="Copeland A."/>
            <person name="Lucas S."/>
            <person name="Lapidus A."/>
            <person name="Barry K."/>
            <person name="Detter J.C."/>
            <person name="Glavina del Rio T."/>
            <person name="Hammon N."/>
            <person name="Israni S."/>
            <person name="Pitluck S."/>
            <person name="Goltsman E.G."/>
            <person name="Martinez M."/>
            <person name="Schmutz J."/>
            <person name="Larimer F."/>
            <person name="Land M."/>
            <person name="Hauser L."/>
            <person name="Kyrpides N."/>
            <person name="Kim E."/>
            <person name="Boone D.R."/>
            <person name="Brockman F."/>
            <person name="Culley D."/>
            <person name="Ferry J."/>
            <person name="Gunsalus R."/>
            <person name="McInerney M.J."/>
            <person name="Morrison M."/>
            <person name="Plugge C."/>
            <person name="Rohlin L."/>
            <person name="Scholten J."/>
            <person name="Sieber J."/>
            <person name="Stams A.J.M."/>
            <person name="Worm P."/>
            <person name="Henstra A.M."/>
            <person name="Richardson P."/>
        </authorList>
    </citation>
    <scope>NUCLEOTIDE SEQUENCE [LARGE SCALE GENOMIC DNA]</scope>
    <source>
        <strain evidence="10">DSM 10017 / MPOB</strain>
    </source>
</reference>
<dbReference type="EMBL" id="CP000478">
    <property type="protein sequence ID" value="ABK16081.1"/>
    <property type="molecule type" value="Genomic_DNA"/>
</dbReference>
<evidence type="ECO:0000313" key="9">
    <source>
        <dbReference type="EMBL" id="ABK16081.1"/>
    </source>
</evidence>
<accession>A0LF79</accession>
<feature type="transmembrane region" description="Helical" evidence="7">
    <location>
        <begin position="5"/>
        <end position="24"/>
    </location>
</feature>
<keyword evidence="5 7" id="KW-1133">Transmembrane helix</keyword>
<keyword evidence="4" id="KW-0378">Hydrolase</keyword>
<organism evidence="9 10">
    <name type="scientific">Syntrophobacter fumaroxidans (strain DSM 10017 / MPOB)</name>
    <dbReference type="NCBI Taxonomy" id="335543"/>
    <lineage>
        <taxon>Bacteria</taxon>
        <taxon>Pseudomonadati</taxon>
        <taxon>Thermodesulfobacteriota</taxon>
        <taxon>Syntrophobacteria</taxon>
        <taxon>Syntrophobacterales</taxon>
        <taxon>Syntrophobacteraceae</taxon>
        <taxon>Syntrophobacter</taxon>
    </lineage>
</organism>
<protein>
    <submittedName>
        <fullName evidence="9">Phosphoesterase, PA-phosphatase related</fullName>
    </submittedName>
</protein>
<dbReference type="KEGG" id="sfu:Sfum_0381"/>
<dbReference type="STRING" id="335543.Sfum_0381"/>
<dbReference type="PANTHER" id="PTHR14969:SF62">
    <property type="entry name" value="DECAPRENYLPHOSPHORYL-5-PHOSPHORIBOSE PHOSPHATASE RV3807C-RELATED"/>
    <property type="match status" value="1"/>
</dbReference>
<dbReference type="Gene3D" id="1.20.144.10">
    <property type="entry name" value="Phosphatidic acid phosphatase type 2/haloperoxidase"/>
    <property type="match status" value="2"/>
</dbReference>
<keyword evidence="2" id="KW-1003">Cell membrane</keyword>
<sequence precursor="true">MRKKVLLYSFPVFLAICALSYFTLDRPVAVYCRGLDKSVRDVFRTVTYLGVSTWYMAASAAVFAFFRFVRKREAWSNRGLLVFLSVALSGIITDLIKFVLGRARPTLLFEKDWYGFYFFETKYAFLSFPSGHAATVAALAVALYFMFPRYGFLYALGMLLVMASRVVIGSHYPGDVIFGAYLGAITALAVGRVMDSKGFGTGIGGRSERMIPVQGTDGAA</sequence>
<proteinExistence type="predicted"/>
<dbReference type="GO" id="GO:0005886">
    <property type="term" value="C:plasma membrane"/>
    <property type="evidence" value="ECO:0007669"/>
    <property type="project" value="UniProtKB-SubCell"/>
</dbReference>
<dbReference type="RefSeq" id="WP_011697254.1">
    <property type="nucleotide sequence ID" value="NC_008554.1"/>
</dbReference>
<dbReference type="Pfam" id="PF01569">
    <property type="entry name" value="PAP2"/>
    <property type="match status" value="1"/>
</dbReference>